<name>A0A4Y7KDA8_PAPSO</name>
<sequence length="116" mass="13105">MDFTFYRTISSIFHSNHFSLFIRTISSPRLCSSEVKSGFRSEVEDIFLKRNDAGDHFPSLEICLGFELLSTVIREQSLYLVTKPGIGNYQVGLVTVAVALLVAEVTSEEAWLRLQN</sequence>
<protein>
    <submittedName>
        <fullName evidence="1">Uncharacterized protein</fullName>
    </submittedName>
</protein>
<reference evidence="1 2" key="1">
    <citation type="journal article" date="2018" name="Science">
        <title>The opium poppy genome and morphinan production.</title>
        <authorList>
            <person name="Guo L."/>
            <person name="Winzer T."/>
            <person name="Yang X."/>
            <person name="Li Y."/>
            <person name="Ning Z."/>
            <person name="He Z."/>
            <person name="Teodor R."/>
            <person name="Lu Y."/>
            <person name="Bowser T.A."/>
            <person name="Graham I.A."/>
            <person name="Ye K."/>
        </authorList>
    </citation>
    <scope>NUCLEOTIDE SEQUENCE [LARGE SCALE GENOMIC DNA]</scope>
    <source>
        <strain evidence="2">cv. HN1</strain>
        <tissue evidence="1">Leaves</tissue>
    </source>
</reference>
<dbReference type="AlphaFoldDB" id="A0A4Y7KDA8"/>
<dbReference type="Gramene" id="RZC70350">
    <property type="protein sequence ID" value="RZC70350"/>
    <property type="gene ID" value="C5167_033642"/>
</dbReference>
<accession>A0A4Y7KDA8</accession>
<evidence type="ECO:0000313" key="2">
    <source>
        <dbReference type="Proteomes" id="UP000316621"/>
    </source>
</evidence>
<evidence type="ECO:0000313" key="1">
    <source>
        <dbReference type="EMBL" id="RZC70350.1"/>
    </source>
</evidence>
<organism evidence="1 2">
    <name type="scientific">Papaver somniferum</name>
    <name type="common">Opium poppy</name>
    <dbReference type="NCBI Taxonomy" id="3469"/>
    <lineage>
        <taxon>Eukaryota</taxon>
        <taxon>Viridiplantae</taxon>
        <taxon>Streptophyta</taxon>
        <taxon>Embryophyta</taxon>
        <taxon>Tracheophyta</taxon>
        <taxon>Spermatophyta</taxon>
        <taxon>Magnoliopsida</taxon>
        <taxon>Ranunculales</taxon>
        <taxon>Papaveraceae</taxon>
        <taxon>Papaveroideae</taxon>
        <taxon>Papaver</taxon>
    </lineage>
</organism>
<keyword evidence="2" id="KW-1185">Reference proteome</keyword>
<dbReference type="Proteomes" id="UP000316621">
    <property type="component" value="Chromosome 7"/>
</dbReference>
<dbReference type="EMBL" id="CM010721">
    <property type="protein sequence ID" value="RZC70350.1"/>
    <property type="molecule type" value="Genomic_DNA"/>
</dbReference>
<proteinExistence type="predicted"/>
<gene>
    <name evidence="1" type="ORF">C5167_033642</name>
</gene>